<gene>
    <name evidence="2" type="ORF">KA717_28360</name>
</gene>
<dbReference type="PROSITE" id="PS50082">
    <property type="entry name" value="WD_REPEATS_2"/>
    <property type="match status" value="1"/>
</dbReference>
<sequence>MASASDDKTVKLWNFYLDKLMQEGCDWIGAYLGSHPEATELQQICQPYLPGKTNPKP</sequence>
<dbReference type="AlphaFoldDB" id="A0A977KTJ2"/>
<evidence type="ECO:0000313" key="2">
    <source>
        <dbReference type="EMBL" id="UXE59639.1"/>
    </source>
</evidence>
<protein>
    <submittedName>
        <fullName evidence="2">Uncharacterized protein</fullName>
    </submittedName>
</protein>
<keyword evidence="1" id="KW-0853">WD repeat</keyword>
<proteinExistence type="predicted"/>
<evidence type="ECO:0000256" key="1">
    <source>
        <dbReference type="PROSITE-ProRule" id="PRU00221"/>
    </source>
</evidence>
<dbReference type="InterPro" id="IPR001680">
    <property type="entry name" value="WD40_rpt"/>
</dbReference>
<accession>A0A977KTJ2</accession>
<reference evidence="2" key="1">
    <citation type="submission" date="2021-04" db="EMBL/GenBank/DDBJ databases">
        <title>Genome sequence of Woronichinia naegeliana from Washington state freshwater lake bloom.</title>
        <authorList>
            <person name="Dreher T.W."/>
        </authorList>
    </citation>
    <scope>NUCLEOTIDE SEQUENCE</scope>
    <source>
        <strain evidence="2">WA131</strain>
    </source>
</reference>
<organism evidence="2">
    <name type="scientific">Woronichinia naegeliana WA131</name>
    <dbReference type="NCBI Taxonomy" id="2824559"/>
    <lineage>
        <taxon>Bacteria</taxon>
        <taxon>Bacillati</taxon>
        <taxon>Cyanobacteriota</taxon>
        <taxon>Cyanophyceae</taxon>
        <taxon>Synechococcales</taxon>
        <taxon>Coelosphaeriaceae</taxon>
        <taxon>Woronichinia</taxon>
    </lineage>
</organism>
<dbReference type="Proteomes" id="UP001065613">
    <property type="component" value="Chromosome"/>
</dbReference>
<dbReference type="EMBL" id="CP073041">
    <property type="protein sequence ID" value="UXE59639.1"/>
    <property type="molecule type" value="Genomic_DNA"/>
</dbReference>
<dbReference type="KEGG" id="wna:KA717_28360"/>
<feature type="repeat" description="WD" evidence="1">
    <location>
        <begin position="1"/>
        <end position="23"/>
    </location>
</feature>
<name>A0A977KTJ2_9CYAN</name>